<dbReference type="EMBL" id="BSQG01000001">
    <property type="protein sequence ID" value="GLU46649.1"/>
    <property type="molecule type" value="Genomic_DNA"/>
</dbReference>
<protein>
    <submittedName>
        <fullName evidence="2">Uncharacterized protein</fullName>
    </submittedName>
</protein>
<evidence type="ECO:0000313" key="2">
    <source>
        <dbReference type="EMBL" id="GLU46649.1"/>
    </source>
</evidence>
<gene>
    <name evidence="2" type="ORF">Nans01_10000</name>
</gene>
<proteinExistence type="predicted"/>
<keyword evidence="3" id="KW-1185">Reference proteome</keyword>
<organism evidence="2 3">
    <name type="scientific">Nocardiopsis ansamitocini</name>
    <dbReference type="NCBI Taxonomy" id="1670832"/>
    <lineage>
        <taxon>Bacteria</taxon>
        <taxon>Bacillati</taxon>
        <taxon>Actinomycetota</taxon>
        <taxon>Actinomycetes</taxon>
        <taxon>Streptosporangiales</taxon>
        <taxon>Nocardiopsidaceae</taxon>
        <taxon>Nocardiopsis</taxon>
    </lineage>
</organism>
<evidence type="ECO:0000313" key="3">
    <source>
        <dbReference type="Proteomes" id="UP001165092"/>
    </source>
</evidence>
<dbReference type="Proteomes" id="UP001165092">
    <property type="component" value="Unassembled WGS sequence"/>
</dbReference>
<feature type="region of interest" description="Disordered" evidence="1">
    <location>
        <begin position="1"/>
        <end position="44"/>
    </location>
</feature>
<dbReference type="AlphaFoldDB" id="A0A9W6P3K9"/>
<reference evidence="2" key="1">
    <citation type="submission" date="2023-02" db="EMBL/GenBank/DDBJ databases">
        <title>Nocardiopsis ansamitocini NBRC 112285.</title>
        <authorList>
            <person name="Ichikawa N."/>
            <person name="Sato H."/>
            <person name="Tonouchi N."/>
        </authorList>
    </citation>
    <scope>NUCLEOTIDE SEQUENCE</scope>
    <source>
        <strain evidence="2">NBRC 112285</strain>
    </source>
</reference>
<comment type="caution">
    <text evidence="2">The sequence shown here is derived from an EMBL/GenBank/DDBJ whole genome shotgun (WGS) entry which is preliminary data.</text>
</comment>
<accession>A0A9W6P3K9</accession>
<feature type="compositionally biased region" description="Basic residues" evidence="1">
    <location>
        <begin position="1"/>
        <end position="14"/>
    </location>
</feature>
<sequence length="64" mass="7266">MPRNPGHRQPRRPISRMCRQSASHPDRETRIAMYETTPVETDDEATRALQAALDRRDNGGPTGH</sequence>
<name>A0A9W6P3K9_9ACTN</name>
<evidence type="ECO:0000256" key="1">
    <source>
        <dbReference type="SAM" id="MobiDB-lite"/>
    </source>
</evidence>